<proteinExistence type="predicted"/>
<comment type="caution">
    <text evidence="1">The sequence shown here is derived from an EMBL/GenBank/DDBJ whole genome shotgun (WGS) entry which is preliminary data.</text>
</comment>
<dbReference type="GO" id="GO:0006355">
    <property type="term" value="P:regulation of DNA-templated transcription"/>
    <property type="evidence" value="ECO:0007669"/>
    <property type="project" value="UniProtKB-ARBA"/>
</dbReference>
<dbReference type="Gene3D" id="1.10.10.10">
    <property type="entry name" value="Winged helix-like DNA-binding domain superfamily/Winged helix DNA-binding domain"/>
    <property type="match status" value="1"/>
</dbReference>
<dbReference type="AlphaFoldDB" id="A0A7X3S5S8"/>
<accession>A0A7X3S5S8</accession>
<dbReference type="SUPFAM" id="SSF46785">
    <property type="entry name" value="Winged helix' DNA-binding domain"/>
    <property type="match status" value="1"/>
</dbReference>
<sequence length="221" mass="24575">MAIETDRTSGLILQTLKARGSLTAASLAGRLSVTPVAVRQHLDRLLAEGLVRYEDRRETVGRPKRYWALSEKGHNRFPDNHEGLTLEMLDAVRSVFGEEGLEKLICEREARMREVYGQALTSAGGLKAQLEKLAERRTQEGYMAEVEALPEGGFRLVENHCPICSAARKCQGFCRSELALFRMLLGPDVTVEREEHIIAGARRCAYLILPVKEPATSALAE</sequence>
<evidence type="ECO:0000313" key="1">
    <source>
        <dbReference type="EMBL" id="MXN63435.1"/>
    </source>
</evidence>
<organism evidence="1 2">
    <name type="scientific">Stappia sediminis</name>
    <dbReference type="NCBI Taxonomy" id="2692190"/>
    <lineage>
        <taxon>Bacteria</taxon>
        <taxon>Pseudomonadati</taxon>
        <taxon>Pseudomonadota</taxon>
        <taxon>Alphaproteobacteria</taxon>
        <taxon>Hyphomicrobiales</taxon>
        <taxon>Stappiaceae</taxon>
        <taxon>Stappia</taxon>
    </lineage>
</organism>
<dbReference type="RefSeq" id="WP_160773692.1">
    <property type="nucleotide sequence ID" value="NZ_WUMV01000001.1"/>
</dbReference>
<reference evidence="1 2" key="1">
    <citation type="submission" date="2019-12" db="EMBL/GenBank/DDBJ databases">
        <authorList>
            <person name="Li M."/>
        </authorList>
    </citation>
    <scope>NUCLEOTIDE SEQUENCE [LARGE SCALE GENOMIC DNA]</scope>
    <source>
        <strain evidence="1 2">GBMRC 2046</strain>
    </source>
</reference>
<protein>
    <submittedName>
        <fullName evidence="1">Winged helix-turn-helix transcriptional regulator</fullName>
    </submittedName>
</protein>
<dbReference type="InterPro" id="IPR036388">
    <property type="entry name" value="WH-like_DNA-bd_sf"/>
</dbReference>
<gene>
    <name evidence="1" type="ORF">GR183_00830</name>
</gene>
<dbReference type="EMBL" id="WUMV01000001">
    <property type="protein sequence ID" value="MXN63435.1"/>
    <property type="molecule type" value="Genomic_DNA"/>
</dbReference>
<dbReference type="Proteomes" id="UP000433101">
    <property type="component" value="Unassembled WGS sequence"/>
</dbReference>
<name>A0A7X3S5S8_9HYPH</name>
<dbReference type="InterPro" id="IPR036390">
    <property type="entry name" value="WH_DNA-bd_sf"/>
</dbReference>
<evidence type="ECO:0000313" key="2">
    <source>
        <dbReference type="Proteomes" id="UP000433101"/>
    </source>
</evidence>
<dbReference type="CDD" id="cd00090">
    <property type="entry name" value="HTH_ARSR"/>
    <property type="match status" value="1"/>
</dbReference>
<dbReference type="InterPro" id="IPR011991">
    <property type="entry name" value="ArsR-like_HTH"/>
</dbReference>
<dbReference type="Pfam" id="PF13412">
    <property type="entry name" value="HTH_24"/>
    <property type="match status" value="1"/>
</dbReference>
<keyword evidence="2" id="KW-1185">Reference proteome</keyword>